<feature type="region of interest" description="Disordered" evidence="5">
    <location>
        <begin position="1"/>
        <end position="41"/>
    </location>
</feature>
<dbReference type="SUPFAM" id="SSF103473">
    <property type="entry name" value="MFS general substrate transporter"/>
    <property type="match status" value="1"/>
</dbReference>
<feature type="compositionally biased region" description="Low complexity" evidence="5">
    <location>
        <begin position="18"/>
        <end position="32"/>
    </location>
</feature>
<dbReference type="FunFam" id="1.20.1250.20:FF:000196">
    <property type="entry name" value="MFS toxin efflux pump (AflT)"/>
    <property type="match status" value="1"/>
</dbReference>
<feature type="transmembrane region" description="Helical" evidence="6">
    <location>
        <begin position="497"/>
        <end position="515"/>
    </location>
</feature>
<keyword evidence="9" id="KW-1185">Reference proteome</keyword>
<feature type="transmembrane region" description="Helical" evidence="6">
    <location>
        <begin position="427"/>
        <end position="445"/>
    </location>
</feature>
<dbReference type="PRINTS" id="PR01036">
    <property type="entry name" value="TCRTETB"/>
</dbReference>
<evidence type="ECO:0000256" key="3">
    <source>
        <dbReference type="ARBA" id="ARBA00022989"/>
    </source>
</evidence>
<reference evidence="8 9" key="1">
    <citation type="submission" date="2015-10" db="EMBL/GenBank/DDBJ databases">
        <title>Full genome of DAOMC 229536 Phialocephala scopiformis, a fungal endophyte of spruce producing the potent anti-insectan compound rugulosin.</title>
        <authorList>
            <consortium name="DOE Joint Genome Institute"/>
            <person name="Walker A.K."/>
            <person name="Frasz S.L."/>
            <person name="Seifert K.A."/>
            <person name="Miller J.D."/>
            <person name="Mondo S.J."/>
            <person name="Labutti K."/>
            <person name="Lipzen A."/>
            <person name="Dockter R."/>
            <person name="Kennedy M."/>
            <person name="Grigoriev I.V."/>
            <person name="Spatafora J.W."/>
        </authorList>
    </citation>
    <scope>NUCLEOTIDE SEQUENCE [LARGE SCALE GENOMIC DNA]</scope>
    <source>
        <strain evidence="8 9">CBS 120377</strain>
    </source>
</reference>
<gene>
    <name evidence="8" type="ORF">LY89DRAFT_626545</name>
</gene>
<evidence type="ECO:0000256" key="4">
    <source>
        <dbReference type="ARBA" id="ARBA00023136"/>
    </source>
</evidence>
<keyword evidence="4 6" id="KW-0472">Membrane</keyword>
<feature type="transmembrane region" description="Helical" evidence="6">
    <location>
        <begin position="252"/>
        <end position="272"/>
    </location>
</feature>
<feature type="transmembrane region" description="Helical" evidence="6">
    <location>
        <begin position="187"/>
        <end position="208"/>
    </location>
</feature>
<evidence type="ECO:0000313" key="8">
    <source>
        <dbReference type="EMBL" id="KUJ10943.1"/>
    </source>
</evidence>
<feature type="transmembrane region" description="Helical" evidence="6">
    <location>
        <begin position="94"/>
        <end position="120"/>
    </location>
</feature>
<evidence type="ECO:0000256" key="2">
    <source>
        <dbReference type="ARBA" id="ARBA00022692"/>
    </source>
</evidence>
<evidence type="ECO:0000259" key="7">
    <source>
        <dbReference type="PROSITE" id="PS50850"/>
    </source>
</evidence>
<accession>A0A194WSK9</accession>
<dbReference type="GO" id="GO:0005886">
    <property type="term" value="C:plasma membrane"/>
    <property type="evidence" value="ECO:0007669"/>
    <property type="project" value="TreeGrafter"/>
</dbReference>
<feature type="transmembrane region" description="Helical" evidence="6">
    <location>
        <begin position="162"/>
        <end position="181"/>
    </location>
</feature>
<dbReference type="EMBL" id="KQ947428">
    <property type="protein sequence ID" value="KUJ10943.1"/>
    <property type="molecule type" value="Genomic_DNA"/>
</dbReference>
<feature type="transmembrane region" description="Helical" evidence="6">
    <location>
        <begin position="326"/>
        <end position="347"/>
    </location>
</feature>
<dbReference type="RefSeq" id="XP_018065298.1">
    <property type="nucleotide sequence ID" value="XM_018211112.1"/>
</dbReference>
<dbReference type="InterPro" id="IPR036259">
    <property type="entry name" value="MFS_trans_sf"/>
</dbReference>
<dbReference type="InterPro" id="IPR011701">
    <property type="entry name" value="MFS"/>
</dbReference>
<feature type="transmembrane region" description="Helical" evidence="6">
    <location>
        <begin position="220"/>
        <end position="246"/>
    </location>
</feature>
<keyword evidence="3 6" id="KW-1133">Transmembrane helix</keyword>
<comment type="subcellular location">
    <subcellularLocation>
        <location evidence="1">Membrane</location>
        <topology evidence="1">Multi-pass membrane protein</topology>
    </subcellularLocation>
</comment>
<evidence type="ECO:0000256" key="1">
    <source>
        <dbReference type="ARBA" id="ARBA00004141"/>
    </source>
</evidence>
<dbReference type="PANTHER" id="PTHR23501:SF199">
    <property type="entry name" value="MFS EFFLUX TRANSPORTER INPD-RELATED"/>
    <property type="match status" value="1"/>
</dbReference>
<dbReference type="OrthoDB" id="10021397at2759"/>
<evidence type="ECO:0000313" key="9">
    <source>
        <dbReference type="Proteomes" id="UP000070700"/>
    </source>
</evidence>
<dbReference type="InParanoid" id="A0A194WSK9"/>
<dbReference type="Gene3D" id="1.20.1720.10">
    <property type="entry name" value="Multidrug resistance protein D"/>
    <property type="match status" value="1"/>
</dbReference>
<evidence type="ECO:0000256" key="6">
    <source>
        <dbReference type="SAM" id="Phobius"/>
    </source>
</evidence>
<feature type="transmembrane region" description="Helical" evidence="6">
    <location>
        <begin position="368"/>
        <end position="388"/>
    </location>
</feature>
<dbReference type="CDD" id="cd17502">
    <property type="entry name" value="MFS_Azr1_MDR_like"/>
    <property type="match status" value="1"/>
</dbReference>
<dbReference type="Proteomes" id="UP000070700">
    <property type="component" value="Unassembled WGS sequence"/>
</dbReference>
<dbReference type="FunCoup" id="A0A194WSK9">
    <property type="interactions" value="83"/>
</dbReference>
<dbReference type="InterPro" id="IPR020846">
    <property type="entry name" value="MFS_dom"/>
</dbReference>
<dbReference type="FunFam" id="1.20.1720.10:FF:000012">
    <property type="entry name" value="MFS toxin efflux pump (AflT)"/>
    <property type="match status" value="1"/>
</dbReference>
<dbReference type="GO" id="GO:0022857">
    <property type="term" value="F:transmembrane transporter activity"/>
    <property type="evidence" value="ECO:0007669"/>
    <property type="project" value="InterPro"/>
</dbReference>
<feature type="transmembrane region" description="Helical" evidence="6">
    <location>
        <begin position="457"/>
        <end position="476"/>
    </location>
</feature>
<dbReference type="AlphaFoldDB" id="A0A194WSK9"/>
<feature type="transmembrane region" description="Helical" evidence="6">
    <location>
        <begin position="400"/>
        <end position="420"/>
    </location>
</feature>
<dbReference type="PROSITE" id="PS50850">
    <property type="entry name" value="MFS"/>
    <property type="match status" value="1"/>
</dbReference>
<feature type="domain" description="Major facilitator superfamily (MFS) profile" evidence="7">
    <location>
        <begin position="97"/>
        <end position="550"/>
    </location>
</feature>
<sequence length="619" mass="66864">MFRTPQSHDSSEEILPHAGNSSGNSSGTSSENASEKGIPYPTFPARALSGREIWKNTSLKIEVTTQNSNEPFYPPSTHHIRGPEELPSQNKWTLAIVTFSLCLGTFLVALDTMIIGTAIPSITSQFHSLEDISWYGSAYLLTNTALQPSFGKLYKLFRIKMIYLLCVVVFEVGSIICAAAPSSAVFIVGRAIAGCGAAGLLQGALAIIANTVPLAKRPIYMGIVISVFGISVCIGPVLGGAFTQHITWRWCFWINVPIGGTALLLIAIFLRLKRSEEQERYRLMRVIDRVKELDPLGASLLISAICCLFLALQWGGQSLPWNSSKVIGLFAGFGVLIALFCFTQVILGEDATIPIRVLKQRSILCGSLFLFFMAVPSYIYGYYLPIYFQTSKGSSATYSGAQFMALAVSQIFFVVISGAVATKWGYYAPYMVVGTAISAVGSGLLTMLKVDTPTWEWALFMVICGIGTGLAINLPYTAVQVVLSKEDAPIGNAISQFAFQLGAAISLSIGQNIFLNKLIEVVPQKTPSIPVSAVVAAGAYDLRSLAPTPALLHLLREAYALAIRDPLIYAVTAACLGLVFACGMEHKNIKAVEQSRMGRCQELNTHGLTDSSSSRDEQV</sequence>
<feature type="transmembrane region" description="Helical" evidence="6">
    <location>
        <begin position="567"/>
        <end position="584"/>
    </location>
</feature>
<keyword evidence="2 6" id="KW-0812">Transmembrane</keyword>
<evidence type="ECO:0000256" key="5">
    <source>
        <dbReference type="SAM" id="MobiDB-lite"/>
    </source>
</evidence>
<feature type="transmembrane region" description="Helical" evidence="6">
    <location>
        <begin position="293"/>
        <end position="314"/>
    </location>
</feature>
<feature type="transmembrane region" description="Helical" evidence="6">
    <location>
        <begin position="132"/>
        <end position="150"/>
    </location>
</feature>
<protein>
    <submittedName>
        <fullName evidence="8">MFS general substrate transporter</fullName>
    </submittedName>
</protein>
<dbReference type="Pfam" id="PF07690">
    <property type="entry name" value="MFS_1"/>
    <property type="match status" value="1"/>
</dbReference>
<dbReference type="PANTHER" id="PTHR23501">
    <property type="entry name" value="MAJOR FACILITATOR SUPERFAMILY"/>
    <property type="match status" value="1"/>
</dbReference>
<dbReference type="KEGG" id="psco:LY89DRAFT_626545"/>
<proteinExistence type="predicted"/>
<dbReference type="Gene3D" id="1.20.1250.20">
    <property type="entry name" value="MFS general substrate transporter like domains"/>
    <property type="match status" value="1"/>
</dbReference>
<organism evidence="8 9">
    <name type="scientific">Mollisia scopiformis</name>
    <name type="common">Conifer needle endophyte fungus</name>
    <name type="synonym">Phialocephala scopiformis</name>
    <dbReference type="NCBI Taxonomy" id="149040"/>
    <lineage>
        <taxon>Eukaryota</taxon>
        <taxon>Fungi</taxon>
        <taxon>Dikarya</taxon>
        <taxon>Ascomycota</taxon>
        <taxon>Pezizomycotina</taxon>
        <taxon>Leotiomycetes</taxon>
        <taxon>Helotiales</taxon>
        <taxon>Mollisiaceae</taxon>
        <taxon>Mollisia</taxon>
    </lineage>
</organism>
<name>A0A194WSK9_MOLSC</name>
<dbReference type="GeneID" id="28820838"/>